<dbReference type="InterPro" id="IPR036768">
    <property type="entry name" value="PolIII_chi_sf"/>
</dbReference>
<accession>A0A1I4FFA6</accession>
<name>A0A1I4FFA6_9PROT</name>
<evidence type="ECO:0000313" key="1">
    <source>
        <dbReference type="EMBL" id="SFL16618.1"/>
    </source>
</evidence>
<dbReference type="Proteomes" id="UP000199533">
    <property type="component" value="Unassembled WGS sequence"/>
</dbReference>
<evidence type="ECO:0000313" key="2">
    <source>
        <dbReference type="Proteomes" id="UP000199533"/>
    </source>
</evidence>
<dbReference type="PANTHER" id="PTHR38767:SF1">
    <property type="entry name" value="DNA POLYMERASE III SUBUNIT CHI"/>
    <property type="match status" value="1"/>
</dbReference>
<protein>
    <submittedName>
        <fullName evidence="1">DNA polymerase III, chi subunit</fullName>
    </submittedName>
</protein>
<dbReference type="OrthoDB" id="5297568at2"/>
<dbReference type="AlphaFoldDB" id="A0A1I4FFA6"/>
<organism evidence="1 2">
    <name type="scientific">Nitrosomonas aestuarii</name>
    <dbReference type="NCBI Taxonomy" id="52441"/>
    <lineage>
        <taxon>Bacteria</taxon>
        <taxon>Pseudomonadati</taxon>
        <taxon>Pseudomonadota</taxon>
        <taxon>Betaproteobacteria</taxon>
        <taxon>Nitrosomonadales</taxon>
        <taxon>Nitrosomonadaceae</taxon>
        <taxon>Nitrosomonas</taxon>
    </lineage>
</organism>
<dbReference type="GO" id="GO:0003677">
    <property type="term" value="F:DNA binding"/>
    <property type="evidence" value="ECO:0007669"/>
    <property type="project" value="InterPro"/>
</dbReference>
<dbReference type="GO" id="GO:0006260">
    <property type="term" value="P:DNA replication"/>
    <property type="evidence" value="ECO:0007669"/>
    <property type="project" value="InterPro"/>
</dbReference>
<proteinExistence type="predicted"/>
<dbReference type="GO" id="GO:0003887">
    <property type="term" value="F:DNA-directed DNA polymerase activity"/>
    <property type="evidence" value="ECO:0007669"/>
    <property type="project" value="InterPro"/>
</dbReference>
<reference evidence="2" key="1">
    <citation type="submission" date="2016-10" db="EMBL/GenBank/DDBJ databases">
        <authorList>
            <person name="Varghese N."/>
            <person name="Submissions S."/>
        </authorList>
    </citation>
    <scope>NUCLEOTIDE SEQUENCE [LARGE SCALE GENOMIC DNA]</scope>
    <source>
        <strain evidence="2">Nm69</strain>
    </source>
</reference>
<gene>
    <name evidence="1" type="ORF">SAMN05216302_103711</name>
</gene>
<dbReference type="STRING" id="52441.SAMN05216302_103711"/>
<dbReference type="GO" id="GO:0032298">
    <property type="term" value="P:positive regulation of DNA-templated DNA replication initiation"/>
    <property type="evidence" value="ECO:0007669"/>
    <property type="project" value="TreeGrafter"/>
</dbReference>
<dbReference type="InterPro" id="IPR007459">
    <property type="entry name" value="DNA_pol3_chi"/>
</dbReference>
<dbReference type="Pfam" id="PF04364">
    <property type="entry name" value="DNA_pol3_chi"/>
    <property type="match status" value="1"/>
</dbReference>
<keyword evidence="2" id="KW-1185">Reference proteome</keyword>
<dbReference type="PANTHER" id="PTHR38767">
    <property type="entry name" value="DNA POLYMERASE III SUBUNIT CHI"/>
    <property type="match status" value="1"/>
</dbReference>
<dbReference type="EMBL" id="FOSP01000037">
    <property type="protein sequence ID" value="SFL16618.1"/>
    <property type="molecule type" value="Genomic_DNA"/>
</dbReference>
<dbReference type="SUPFAM" id="SSF102400">
    <property type="entry name" value="DNA polymerase III chi subunit"/>
    <property type="match status" value="1"/>
</dbReference>
<sequence>MTAIYFYSGAADRLRVVCRLCAKALNQDSRAIVYTPDADKLDELDKLLWTFQSTSFLPHCYIDENETLVNATPIVLSNRIVNEHAFDMLVNLNEHCPSAFDQFKRVIEVVGQSSEDKSSARARYRFYKQAGYELYHHNLAETTG</sequence>
<dbReference type="Gene3D" id="3.40.50.10110">
    <property type="entry name" value="DNA polymerase III subunit chi"/>
    <property type="match status" value="1"/>
</dbReference>